<evidence type="ECO:0000256" key="2">
    <source>
        <dbReference type="ARBA" id="ARBA00023002"/>
    </source>
</evidence>
<evidence type="ECO:0000256" key="3">
    <source>
        <dbReference type="PROSITE-ProRule" id="PRU10007"/>
    </source>
</evidence>
<accession>A0A7W9AQM0</accession>
<dbReference type="Gene3D" id="3.40.605.10">
    <property type="entry name" value="Aldehyde Dehydrogenase, Chain A, domain 1"/>
    <property type="match status" value="1"/>
</dbReference>
<keyword evidence="7" id="KW-1185">Reference proteome</keyword>
<evidence type="ECO:0000259" key="5">
    <source>
        <dbReference type="Pfam" id="PF00171"/>
    </source>
</evidence>
<dbReference type="SUPFAM" id="SSF53720">
    <property type="entry name" value="ALDH-like"/>
    <property type="match status" value="1"/>
</dbReference>
<dbReference type="PANTHER" id="PTHR43353">
    <property type="entry name" value="SUCCINATE-SEMIALDEHYDE DEHYDROGENASE, MITOCHONDRIAL"/>
    <property type="match status" value="1"/>
</dbReference>
<evidence type="ECO:0000313" key="7">
    <source>
        <dbReference type="Proteomes" id="UP000557739"/>
    </source>
</evidence>
<dbReference type="InterPro" id="IPR016161">
    <property type="entry name" value="Ald_DH/histidinol_DH"/>
</dbReference>
<dbReference type="InterPro" id="IPR016163">
    <property type="entry name" value="Ald_DH_C"/>
</dbReference>
<dbReference type="EC" id="1.2.1.20" evidence="6"/>
<dbReference type="GO" id="GO:0036243">
    <property type="term" value="F:succinate-semialdehyde dehydrogenase (NADP+) activity"/>
    <property type="evidence" value="ECO:0007669"/>
    <property type="project" value="UniProtKB-EC"/>
</dbReference>
<dbReference type="Proteomes" id="UP000557739">
    <property type="component" value="Unassembled WGS sequence"/>
</dbReference>
<reference evidence="6 7" key="1">
    <citation type="submission" date="2020-08" db="EMBL/GenBank/DDBJ databases">
        <title>Genomic Encyclopedia of Type Strains, Phase IV (KMG-IV): sequencing the most valuable type-strain genomes for metagenomic binning, comparative biology and taxonomic classification.</title>
        <authorList>
            <person name="Goeker M."/>
        </authorList>
    </citation>
    <scope>NUCLEOTIDE SEQUENCE [LARGE SCALE GENOMIC DNA]</scope>
    <source>
        <strain evidence="6 7">DSM 27244</strain>
    </source>
</reference>
<comment type="similarity">
    <text evidence="1 4">Belongs to the aldehyde dehydrogenase family.</text>
</comment>
<dbReference type="RefSeq" id="WP_184027502.1">
    <property type="nucleotide sequence ID" value="NZ_JACIJJ010000002.1"/>
</dbReference>
<dbReference type="Gene3D" id="3.40.309.10">
    <property type="entry name" value="Aldehyde Dehydrogenase, Chain A, domain 2"/>
    <property type="match status" value="1"/>
</dbReference>
<dbReference type="GO" id="GO:0009450">
    <property type="term" value="P:gamma-aminobutyric acid catabolic process"/>
    <property type="evidence" value="ECO:0007669"/>
    <property type="project" value="TreeGrafter"/>
</dbReference>
<dbReference type="EMBL" id="JACIJJ010000002">
    <property type="protein sequence ID" value="MBB5698621.1"/>
    <property type="molecule type" value="Genomic_DNA"/>
</dbReference>
<sequence>MYTELFLCIDGRFIGSGPGRTSEPVENPATGAVLGELPHATTAELDEAVAAATRAFAGWAATAPFERSAILRRTAGILRDRIDAIAAIMTLEQGKPLAEAKGELTHAIELFEWLAEEGRRTYGRVVPSRAPGALEHLVLREPVGVCAAFTPWNFPALTPVRKLGAALAAGCTVILKASEETPGCAVEIMRALHEAGLPAGCAQLVFGVPADVSERLIAAPDVRKISFTGSTPVGKHLMALAAAGAKRTTMELGGNAPVLVFSDADYDAALAALTAAKFRNAGQVCVSPARFFVHESLYQRFVADAAARARALRLGDGLDPQSQMGPLANARRVEAMEAFVADAERGGARIVGGGRRRGDTGMFFEPTVVAADAPDIRLFRDECFGPILPVMPFGTLDEAIELANGTAAGLAGYAFTQAIGNRQAAMHRLRVGMVGVNTLAISTAETPFGGVGESGFGSEGGSEGLDAYLQTKLASIAA</sequence>
<dbReference type="InterPro" id="IPR029510">
    <property type="entry name" value="Ald_DH_CS_GLU"/>
</dbReference>
<dbReference type="PANTHER" id="PTHR43353:SF5">
    <property type="entry name" value="SUCCINATE-SEMIALDEHYDE DEHYDROGENASE, MITOCHONDRIAL"/>
    <property type="match status" value="1"/>
</dbReference>
<keyword evidence="2 4" id="KW-0560">Oxidoreductase</keyword>
<gene>
    <name evidence="6" type="ORF">FHR19_001966</name>
</gene>
<name>A0A7W9AQM0_9SPHN</name>
<dbReference type="GO" id="GO:0102810">
    <property type="term" value="F:glutarate-semialdehyde dehydrogenase (NADP+) activity"/>
    <property type="evidence" value="ECO:0007669"/>
    <property type="project" value="UniProtKB-EC"/>
</dbReference>
<dbReference type="InterPro" id="IPR016162">
    <property type="entry name" value="Ald_DH_N"/>
</dbReference>
<dbReference type="InterPro" id="IPR050740">
    <property type="entry name" value="Aldehyde_DH_Superfamily"/>
</dbReference>
<dbReference type="AlphaFoldDB" id="A0A7W9AQM0"/>
<dbReference type="InterPro" id="IPR015590">
    <property type="entry name" value="Aldehyde_DH_dom"/>
</dbReference>
<dbReference type="Pfam" id="PF00171">
    <property type="entry name" value="Aldedh"/>
    <property type="match status" value="1"/>
</dbReference>
<proteinExistence type="inferred from homology"/>
<comment type="caution">
    <text evidence="6">The sequence shown here is derived from an EMBL/GenBank/DDBJ whole genome shotgun (WGS) entry which is preliminary data.</text>
</comment>
<feature type="domain" description="Aldehyde dehydrogenase" evidence="5">
    <location>
        <begin position="23"/>
        <end position="472"/>
    </location>
</feature>
<dbReference type="EC" id="1.2.1.16" evidence="6"/>
<evidence type="ECO:0000313" key="6">
    <source>
        <dbReference type="EMBL" id="MBB5698621.1"/>
    </source>
</evidence>
<dbReference type="PROSITE" id="PS00687">
    <property type="entry name" value="ALDEHYDE_DEHYDR_GLU"/>
    <property type="match status" value="1"/>
</dbReference>
<dbReference type="GO" id="GO:0004777">
    <property type="term" value="F:succinate-semialdehyde dehydrogenase (NAD+) activity"/>
    <property type="evidence" value="ECO:0007669"/>
    <property type="project" value="TreeGrafter"/>
</dbReference>
<evidence type="ECO:0000256" key="4">
    <source>
        <dbReference type="RuleBase" id="RU003345"/>
    </source>
</evidence>
<organism evidence="6 7">
    <name type="scientific">Sphingomonas yantingensis</name>
    <dbReference type="NCBI Taxonomy" id="1241761"/>
    <lineage>
        <taxon>Bacteria</taxon>
        <taxon>Pseudomonadati</taxon>
        <taxon>Pseudomonadota</taxon>
        <taxon>Alphaproteobacteria</taxon>
        <taxon>Sphingomonadales</taxon>
        <taxon>Sphingomonadaceae</taxon>
        <taxon>Sphingomonas</taxon>
    </lineage>
</organism>
<feature type="active site" evidence="3">
    <location>
        <position position="251"/>
    </location>
</feature>
<dbReference type="FunFam" id="3.40.605.10:FF:000033">
    <property type="entry name" value="NAD-dependent succinate-semialdehyde dehydrogenase"/>
    <property type="match status" value="1"/>
</dbReference>
<dbReference type="CDD" id="cd07103">
    <property type="entry name" value="ALDH_F5_SSADH_GabD"/>
    <property type="match status" value="1"/>
</dbReference>
<evidence type="ECO:0000256" key="1">
    <source>
        <dbReference type="ARBA" id="ARBA00009986"/>
    </source>
</evidence>
<protein>
    <submittedName>
        <fullName evidence="6">Succinate-semialdehyde dehydrogenase/glutarate-semialdehyde dehydrogenase</fullName>
        <ecNumber evidence="6">1.2.1.16</ecNumber>
        <ecNumber evidence="6">1.2.1.20</ecNumber>
        <ecNumber evidence="6">1.2.1.79</ecNumber>
    </submittedName>
</protein>
<dbReference type="EC" id="1.2.1.79" evidence="6"/>